<dbReference type="AlphaFoldDB" id="A0A8D8SS92"/>
<evidence type="ECO:0000313" key="1">
    <source>
        <dbReference type="EMBL" id="CAG6673756.1"/>
    </source>
</evidence>
<name>A0A8D8SS92_9HEMI</name>
<dbReference type="EMBL" id="HBUF01232026">
    <property type="protein sequence ID" value="CAG6673756.1"/>
    <property type="molecule type" value="Transcribed_RNA"/>
</dbReference>
<proteinExistence type="predicted"/>
<protein>
    <submittedName>
        <fullName evidence="1">Uncharacterized protein</fullName>
    </submittedName>
</protein>
<accession>A0A8D8SS92</accession>
<organism evidence="1">
    <name type="scientific">Cacopsylla melanoneura</name>
    <dbReference type="NCBI Taxonomy" id="428564"/>
    <lineage>
        <taxon>Eukaryota</taxon>
        <taxon>Metazoa</taxon>
        <taxon>Ecdysozoa</taxon>
        <taxon>Arthropoda</taxon>
        <taxon>Hexapoda</taxon>
        <taxon>Insecta</taxon>
        <taxon>Pterygota</taxon>
        <taxon>Neoptera</taxon>
        <taxon>Paraneoptera</taxon>
        <taxon>Hemiptera</taxon>
        <taxon>Sternorrhyncha</taxon>
        <taxon>Psylloidea</taxon>
        <taxon>Psyllidae</taxon>
        <taxon>Psyllinae</taxon>
        <taxon>Cacopsylla</taxon>
    </lineage>
</organism>
<reference evidence="1" key="1">
    <citation type="submission" date="2021-05" db="EMBL/GenBank/DDBJ databases">
        <authorList>
            <person name="Alioto T."/>
            <person name="Alioto T."/>
            <person name="Gomez Garrido J."/>
        </authorList>
    </citation>
    <scope>NUCLEOTIDE SEQUENCE</scope>
</reference>
<sequence>MDSSIRLIRIKHTLSGGRHPIFSSQSCRQERHTQTASYKRGKNCATSNQVHNGGTTRFGNTVQVGSRVQCFDNAAGKFHSRESFDSSGEFHSRSKFGNTLKFRVQVDNTAEIHSSVKIRSFDISVEFHSRF</sequence>